<organism evidence="1 2">
    <name type="scientific">Smallanthus sonchifolius</name>
    <dbReference type="NCBI Taxonomy" id="185202"/>
    <lineage>
        <taxon>Eukaryota</taxon>
        <taxon>Viridiplantae</taxon>
        <taxon>Streptophyta</taxon>
        <taxon>Embryophyta</taxon>
        <taxon>Tracheophyta</taxon>
        <taxon>Spermatophyta</taxon>
        <taxon>Magnoliopsida</taxon>
        <taxon>eudicotyledons</taxon>
        <taxon>Gunneridae</taxon>
        <taxon>Pentapetalae</taxon>
        <taxon>asterids</taxon>
        <taxon>campanulids</taxon>
        <taxon>Asterales</taxon>
        <taxon>Asteraceae</taxon>
        <taxon>Asteroideae</taxon>
        <taxon>Heliantheae alliance</taxon>
        <taxon>Millerieae</taxon>
        <taxon>Smallanthus</taxon>
    </lineage>
</organism>
<dbReference type="Proteomes" id="UP001056120">
    <property type="component" value="Linkage Group LG26"/>
</dbReference>
<dbReference type="EMBL" id="CM042043">
    <property type="protein sequence ID" value="KAI3696286.1"/>
    <property type="molecule type" value="Genomic_DNA"/>
</dbReference>
<name>A0ACB8ZFM6_9ASTR</name>
<comment type="caution">
    <text evidence="1">The sequence shown here is derived from an EMBL/GenBank/DDBJ whole genome shotgun (WGS) entry which is preliminary data.</text>
</comment>
<reference evidence="1 2" key="2">
    <citation type="journal article" date="2022" name="Mol. Ecol. Resour.">
        <title>The genomes of chicory, endive, great burdock and yacon provide insights into Asteraceae paleo-polyploidization history and plant inulin production.</title>
        <authorList>
            <person name="Fan W."/>
            <person name="Wang S."/>
            <person name="Wang H."/>
            <person name="Wang A."/>
            <person name="Jiang F."/>
            <person name="Liu H."/>
            <person name="Zhao H."/>
            <person name="Xu D."/>
            <person name="Zhang Y."/>
        </authorList>
    </citation>
    <scope>NUCLEOTIDE SEQUENCE [LARGE SCALE GENOMIC DNA]</scope>
    <source>
        <strain evidence="2">cv. Yunnan</strain>
        <tissue evidence="1">Leaves</tissue>
    </source>
</reference>
<accession>A0ACB8ZFM6</accession>
<sequence length="204" mass="22330">MELQLSTISFSLIISTAVLLASTTAGYPFPYPPTSTETDFIRTSCQTTRYPETCFTTLFKYSGTIKHDPSRLAMAEIHVALSNATRMAGYVSKVSRHKGSDNTTESVAIRDCSSVFGDAVDEINKSQKEMKQLGWTGESVRFKLSNVQTWMSAALTNEDTCVDGFEDVVDGHVKAEVCDRVVAVKEVTSNALALVNSYADTIQD</sequence>
<keyword evidence="2" id="KW-1185">Reference proteome</keyword>
<proteinExistence type="predicted"/>
<reference evidence="2" key="1">
    <citation type="journal article" date="2022" name="Mol. Ecol. Resour.">
        <title>The genomes of chicory, endive, great burdock and yacon provide insights into Asteraceae palaeo-polyploidization history and plant inulin production.</title>
        <authorList>
            <person name="Fan W."/>
            <person name="Wang S."/>
            <person name="Wang H."/>
            <person name="Wang A."/>
            <person name="Jiang F."/>
            <person name="Liu H."/>
            <person name="Zhao H."/>
            <person name="Xu D."/>
            <person name="Zhang Y."/>
        </authorList>
    </citation>
    <scope>NUCLEOTIDE SEQUENCE [LARGE SCALE GENOMIC DNA]</scope>
    <source>
        <strain evidence="2">cv. Yunnan</strain>
    </source>
</reference>
<gene>
    <name evidence="1" type="ORF">L1987_79298</name>
</gene>
<protein>
    <submittedName>
        <fullName evidence="1">Uncharacterized protein</fullName>
    </submittedName>
</protein>
<evidence type="ECO:0000313" key="2">
    <source>
        <dbReference type="Proteomes" id="UP001056120"/>
    </source>
</evidence>
<evidence type="ECO:0000313" key="1">
    <source>
        <dbReference type="EMBL" id="KAI3696286.1"/>
    </source>
</evidence>